<dbReference type="Gene3D" id="1.20.1640.10">
    <property type="entry name" value="Multidrug efflux transporter AcrB transmembrane domain"/>
    <property type="match status" value="3"/>
</dbReference>
<reference evidence="4" key="1">
    <citation type="journal article" date="2019" name="Int. J. Syst. Evol. Microbiol.">
        <title>The Global Catalogue of Microorganisms (GCM) 10K type strain sequencing project: providing services to taxonomists for standard genome sequencing and annotation.</title>
        <authorList>
            <consortium name="The Broad Institute Genomics Platform"/>
            <consortium name="The Broad Institute Genome Sequencing Center for Infectious Disease"/>
            <person name="Wu L."/>
            <person name="Ma J."/>
        </authorList>
    </citation>
    <scope>NUCLEOTIDE SEQUENCE [LARGE SCALE GENOMIC DNA]</scope>
    <source>
        <strain evidence="4">WYCCWR 12678</strain>
    </source>
</reference>
<organism evidence="3 4">
    <name type="scientific">Effusibacillus consociatus</name>
    <dbReference type="NCBI Taxonomy" id="1117041"/>
    <lineage>
        <taxon>Bacteria</taxon>
        <taxon>Bacillati</taxon>
        <taxon>Bacillota</taxon>
        <taxon>Bacilli</taxon>
        <taxon>Bacillales</taxon>
        <taxon>Alicyclobacillaceae</taxon>
        <taxon>Effusibacillus</taxon>
    </lineage>
</organism>
<evidence type="ECO:0000256" key="2">
    <source>
        <dbReference type="SAM" id="Phobius"/>
    </source>
</evidence>
<dbReference type="RefSeq" id="WP_380026627.1">
    <property type="nucleotide sequence ID" value="NZ_JBHSHC010000112.1"/>
</dbReference>
<dbReference type="Gene3D" id="3.30.2090.10">
    <property type="entry name" value="Multidrug efflux transporter AcrB TolC docking domain, DN and DC subdomains"/>
    <property type="match status" value="3"/>
</dbReference>
<feature type="coiled-coil region" evidence="1">
    <location>
        <begin position="326"/>
        <end position="374"/>
    </location>
</feature>
<keyword evidence="4" id="KW-1185">Reference proteome</keyword>
<feature type="transmembrane region" description="Helical" evidence="2">
    <location>
        <begin position="1106"/>
        <end position="1132"/>
    </location>
</feature>
<feature type="transmembrane region" description="Helical" evidence="2">
    <location>
        <begin position="607"/>
        <end position="634"/>
    </location>
</feature>
<feature type="transmembrane region" description="Helical" evidence="2">
    <location>
        <begin position="575"/>
        <end position="595"/>
    </location>
</feature>
<comment type="caution">
    <text evidence="3">The sequence shown here is derived from an EMBL/GenBank/DDBJ whole genome shotgun (WGS) entry which is preliminary data.</text>
</comment>
<gene>
    <name evidence="3" type="ORF">ACFO8Q_15140</name>
</gene>
<feature type="transmembrane region" description="Helical" evidence="2">
    <location>
        <begin position="1072"/>
        <end position="1094"/>
    </location>
</feature>
<keyword evidence="2" id="KW-0472">Membrane</keyword>
<feature type="transmembrane region" description="Helical" evidence="2">
    <location>
        <begin position="654"/>
        <end position="680"/>
    </location>
</feature>
<accession>A0ABV9Q441</accession>
<evidence type="ECO:0000313" key="3">
    <source>
        <dbReference type="EMBL" id="MFC4768678.1"/>
    </source>
</evidence>
<dbReference type="SUPFAM" id="SSF82693">
    <property type="entry name" value="Multidrug efflux transporter AcrB pore domain, PN1, PN2, PC1 and PC2 subdomains"/>
    <property type="match status" value="2"/>
</dbReference>
<dbReference type="EMBL" id="JBHSHC010000112">
    <property type="protein sequence ID" value="MFC4768678.1"/>
    <property type="molecule type" value="Genomic_DNA"/>
</dbReference>
<dbReference type="Gene3D" id="3.30.70.1430">
    <property type="entry name" value="Multidrug efflux transporter AcrB pore domain"/>
    <property type="match status" value="2"/>
</dbReference>
<dbReference type="Gene3D" id="3.30.70.1320">
    <property type="entry name" value="Multidrug efflux transporter AcrB pore domain like"/>
    <property type="match status" value="2"/>
</dbReference>
<dbReference type="InterPro" id="IPR001036">
    <property type="entry name" value="Acrflvin-R"/>
</dbReference>
<feature type="transmembrane region" description="Helical" evidence="2">
    <location>
        <begin position="503"/>
        <end position="523"/>
    </location>
</feature>
<dbReference type="Pfam" id="PF00873">
    <property type="entry name" value="ACR_tran"/>
    <property type="match status" value="2"/>
</dbReference>
<dbReference type="SUPFAM" id="SSF82866">
    <property type="entry name" value="Multidrug efflux transporter AcrB transmembrane domain"/>
    <property type="match status" value="2"/>
</dbReference>
<keyword evidence="2" id="KW-0812">Transmembrane</keyword>
<feature type="transmembrane region" description="Helical" evidence="2">
    <location>
        <begin position="978"/>
        <end position="997"/>
    </location>
</feature>
<evidence type="ECO:0000313" key="4">
    <source>
        <dbReference type="Proteomes" id="UP001596002"/>
    </source>
</evidence>
<dbReference type="Proteomes" id="UP001596002">
    <property type="component" value="Unassembled WGS sequence"/>
</dbReference>
<keyword evidence="1" id="KW-0175">Coiled coil</keyword>
<dbReference type="Gene3D" id="3.30.70.1440">
    <property type="entry name" value="Multidrug efflux transporter AcrB pore domain"/>
    <property type="match status" value="1"/>
</dbReference>
<evidence type="ECO:0000256" key="1">
    <source>
        <dbReference type="SAM" id="Coils"/>
    </source>
</evidence>
<protein>
    <submittedName>
        <fullName evidence="3">Efflux RND transporter permease subunit</fullName>
    </submittedName>
</protein>
<dbReference type="PANTHER" id="PTHR32063:SF0">
    <property type="entry name" value="SWARMING MOTILITY PROTEIN SWRC"/>
    <property type="match status" value="1"/>
</dbReference>
<feature type="transmembrane region" description="Helical" evidence="2">
    <location>
        <begin position="477"/>
        <end position="496"/>
    </location>
</feature>
<proteinExistence type="predicted"/>
<keyword evidence="2" id="KW-1133">Transmembrane helix</keyword>
<dbReference type="InterPro" id="IPR027463">
    <property type="entry name" value="AcrB_DN_DC_subdom"/>
</dbReference>
<dbReference type="SUPFAM" id="SSF82714">
    <property type="entry name" value="Multidrug efflux transporter AcrB TolC docking domain, DN and DC subdomains"/>
    <property type="match status" value="2"/>
</dbReference>
<dbReference type="PANTHER" id="PTHR32063">
    <property type="match status" value="1"/>
</dbReference>
<sequence length="1158" mass="124925">MTKWVRFSMKNAGVIFLAMIMIAAGGLYSTFSMKLEQFPNVDVPYLNVVVVYPGATPEQAVDDVAKPLEQALSGLEKLKNLYVEAGTNYVSTTMEFELSHSMEEAKKDVNSALANVKLPEGAEKPRIFQEGPTAAPIYSFGVTASTDPATIKQYINEHVKPLFSSIQGISSVDVQGSPEKKLFIRVDPEKMKKENLTFDKVKQALLANNVSFPAGEVTIDGKSLNVEAGKKIRSEEELKNVNLIIIDQDTSRLANAFQSLGEGVGTVGSSVGQLGQGVGNLTKGQILLQAEIQVMQAINGLSASLFENQSKLAALTQLAQANPQQQPELETQIRQLKQTIQEEQAQITSLQNKLAELQAQVNAANTDAANTLKSASGSSAVKNRNQEISAKPSLSIRALKLSDIADVTYSSDKDRVLSRLNGTPAVLVDIKTEPGSNTVEIVKSINQKLDKVSLPNGYHLTKLRDNSIQIKKSVDGMLREVVLGSLLAVLVTLLFLRNLRATLVAVVSIPLSILASMITLYWMDYSFNMMTLAGIAVAVGRVVDDSIVVIENIYRRVGASAQRSWELVLDATKEVGQAITSSTFTTIAVFGPLSFVPGIVGKFFAPFGITVVIALAFSLLVAITVVPLAARLFLLNMKHTEDKENGLQKVYRIVLGWSLQHKLTVAIAALLVFGGSLALLPKIPKNFLPSEKTVSYGLRVTLPVGTALEKADQVANKIESFVRGRSEIKSYQTTVRGESIRMQIELKDDVSPEVAKKFEQDMRESTAGLGTGIRSALTPQGITGGGGLFIVVNGTDLSALKQAGDMIANAIQDVPGLANVETNLSALKPQLFVDIHTEEAARKGLNPAMIASSIRQMINGDSVMNVTLDGRTTEVNLGLKADDLKTLDVIQNQIITNMTGEHVKLSDIATISEKPGPTAIQRLNQQEYVSVRGGFTSDNASGIQNEVENRIKNLNLPSGVSYYFEGEAKAMSDGFRNMAIAMAASILLVYMVMMIAFGEMLAPFSILFSLPFIFTGGLLGLYVFDEALGMPALVGFLMLIGIVVTNAIVLVDRVQQNRAAGMEIREALIEAGVTRIRPILMTAVATIGALLPLAVSSEGGLISKSLAIVVISGLTTSTLLTLVIVPVAYQVLNSIRNRLVRRKQTEKNPFGIVKMEEA</sequence>
<feature type="transmembrane region" description="Helical" evidence="2">
    <location>
        <begin position="1030"/>
        <end position="1051"/>
    </location>
</feature>
<feature type="transmembrane region" description="Helical" evidence="2">
    <location>
        <begin position="12"/>
        <end position="31"/>
    </location>
</feature>
<name>A0ABV9Q441_9BACL</name>